<evidence type="ECO:0000256" key="11">
    <source>
        <dbReference type="RuleBase" id="RU361143"/>
    </source>
</evidence>
<organism evidence="12 13">
    <name type="scientific">Papilio xuthus</name>
    <name type="common">Asian swallowtail butterfly</name>
    <dbReference type="NCBI Taxonomy" id="66420"/>
    <lineage>
        <taxon>Eukaryota</taxon>
        <taxon>Metazoa</taxon>
        <taxon>Ecdysozoa</taxon>
        <taxon>Arthropoda</taxon>
        <taxon>Hexapoda</taxon>
        <taxon>Insecta</taxon>
        <taxon>Pterygota</taxon>
        <taxon>Neoptera</taxon>
        <taxon>Endopterygota</taxon>
        <taxon>Lepidoptera</taxon>
        <taxon>Glossata</taxon>
        <taxon>Ditrysia</taxon>
        <taxon>Papilionoidea</taxon>
        <taxon>Papilionidae</taxon>
        <taxon>Papilioninae</taxon>
        <taxon>Papilio</taxon>
    </lineage>
</organism>
<sequence length="138" mass="15369">MIPAMAKITFSLAFLLCVIIKCNGVNVDTISNEIRIKNVERHIDISSQLVKITSKITLENAGQKPVKNFLYAAESTTKNNLAFVGVKDNNNRDLRLVETTVKGYDDVKFWRVELKEPINAASTIVLTAEAVYTKSLLP</sequence>
<evidence type="ECO:0000256" key="2">
    <source>
        <dbReference type="ARBA" id="ARBA00004115"/>
    </source>
</evidence>
<evidence type="ECO:0000256" key="5">
    <source>
        <dbReference type="ARBA" id="ARBA00017611"/>
    </source>
</evidence>
<dbReference type="AlphaFoldDB" id="A0A194Q4I4"/>
<evidence type="ECO:0000256" key="6">
    <source>
        <dbReference type="ARBA" id="ARBA00022692"/>
    </source>
</evidence>
<reference evidence="12 13" key="1">
    <citation type="journal article" date="2015" name="Nat. Commun.">
        <title>Outbred genome sequencing and CRISPR/Cas9 gene editing in butterflies.</title>
        <authorList>
            <person name="Li X."/>
            <person name="Fan D."/>
            <person name="Zhang W."/>
            <person name="Liu G."/>
            <person name="Zhang L."/>
            <person name="Zhao L."/>
            <person name="Fang X."/>
            <person name="Chen L."/>
            <person name="Dong Y."/>
            <person name="Chen Y."/>
            <person name="Ding Y."/>
            <person name="Zhao R."/>
            <person name="Feng M."/>
            <person name="Zhu Y."/>
            <person name="Feng Y."/>
            <person name="Jiang X."/>
            <person name="Zhu D."/>
            <person name="Xiang H."/>
            <person name="Feng X."/>
            <person name="Li S."/>
            <person name="Wang J."/>
            <person name="Zhang G."/>
            <person name="Kronforst M.R."/>
            <person name="Wang W."/>
        </authorList>
    </citation>
    <scope>NUCLEOTIDE SEQUENCE [LARGE SCALE GENOMIC DNA]</scope>
    <source>
        <strain evidence="12">Ya'a_city_454_Px</strain>
        <tissue evidence="12">Whole body</tissue>
    </source>
</reference>
<evidence type="ECO:0000256" key="8">
    <source>
        <dbReference type="ARBA" id="ARBA00022824"/>
    </source>
</evidence>
<dbReference type="PANTHER" id="PTHR21049:SF0">
    <property type="entry name" value="DOLICHYL-DIPHOSPHOOLIGOSACCHARIDE--PROTEIN GLYCOSYLTRANSFERASE SUBUNIT 1"/>
    <property type="match status" value="1"/>
</dbReference>
<protein>
    <recommendedName>
        <fullName evidence="5 11">Dolichyl-diphosphooligosaccharide--protein glycosyltransferase subunit 1</fullName>
    </recommendedName>
</protein>
<comment type="subcellular location">
    <subcellularLocation>
        <location evidence="2 11">Endoplasmic reticulum membrane</location>
        <topology evidence="2 11">Single-pass type I membrane protein</topology>
    </subcellularLocation>
</comment>
<comment type="pathway">
    <text evidence="3 11">Protein modification; protein glycosylation.</text>
</comment>
<evidence type="ECO:0000256" key="3">
    <source>
        <dbReference type="ARBA" id="ARBA00004922"/>
    </source>
</evidence>
<feature type="chain" id="PRO_5008443710" description="Dolichyl-diphosphooligosaccharide--protein glycosyltransferase subunit 1" evidence="11">
    <location>
        <begin position="25"/>
        <end position="138"/>
    </location>
</feature>
<dbReference type="PANTHER" id="PTHR21049">
    <property type="entry name" value="RIBOPHORIN I"/>
    <property type="match status" value="1"/>
</dbReference>
<accession>A0A194Q4I4</accession>
<proteinExistence type="inferred from homology"/>
<comment type="function">
    <text evidence="1 11">Subunit of the oligosaccharyl transferase (OST) complex that catalyzes the initial transfer of a defined glycan (Glc(3)Man(9)GlcNAc(2) in eukaryotes) from the lipid carrier dolichol-pyrophosphate to an asparagine residue within an Asn-X-Ser/Thr consensus motif in nascent polypeptide chains, the first step in protein N-glycosylation. N-glycosylation occurs cotranslationally and the complex associates with the Sec61 complex at the channel-forming translocon complex that mediates protein translocation across the endoplasmic reticulum (ER). All subunits are required for a maximal enzyme activity.</text>
</comment>
<keyword evidence="12" id="KW-0808">Transferase</keyword>
<evidence type="ECO:0000313" key="12">
    <source>
        <dbReference type="EMBL" id="KPJ00259.1"/>
    </source>
</evidence>
<dbReference type="EMBL" id="KQ459465">
    <property type="protein sequence ID" value="KPJ00259.1"/>
    <property type="molecule type" value="Genomic_DNA"/>
</dbReference>
<dbReference type="GO" id="GO:0016740">
    <property type="term" value="F:transferase activity"/>
    <property type="evidence" value="ECO:0007669"/>
    <property type="project" value="UniProtKB-KW"/>
</dbReference>
<evidence type="ECO:0000256" key="1">
    <source>
        <dbReference type="ARBA" id="ARBA00002791"/>
    </source>
</evidence>
<feature type="signal peptide" evidence="11">
    <location>
        <begin position="1"/>
        <end position="24"/>
    </location>
</feature>
<evidence type="ECO:0000256" key="4">
    <source>
        <dbReference type="ARBA" id="ARBA00008905"/>
    </source>
</evidence>
<comment type="subunit">
    <text evidence="11">Component of the oligosaccharyltransferase (OST) complex.</text>
</comment>
<name>A0A194Q4I4_PAPXU</name>
<dbReference type="GO" id="GO:0008250">
    <property type="term" value="C:oligosaccharyltransferase complex"/>
    <property type="evidence" value="ECO:0007669"/>
    <property type="project" value="UniProtKB-UniRule"/>
</dbReference>
<evidence type="ECO:0000313" key="13">
    <source>
        <dbReference type="Proteomes" id="UP000053268"/>
    </source>
</evidence>
<keyword evidence="9" id="KW-1133">Transmembrane helix</keyword>
<keyword evidence="8 11" id="KW-0256">Endoplasmic reticulum</keyword>
<evidence type="ECO:0000256" key="9">
    <source>
        <dbReference type="ARBA" id="ARBA00022989"/>
    </source>
</evidence>
<evidence type="ECO:0000256" key="7">
    <source>
        <dbReference type="ARBA" id="ARBA00022729"/>
    </source>
</evidence>
<dbReference type="UniPathway" id="UPA00378"/>
<comment type="similarity">
    <text evidence="4 11">Belongs to the OST1 family.</text>
</comment>
<keyword evidence="10" id="KW-0472">Membrane</keyword>
<dbReference type="InterPro" id="IPR007676">
    <property type="entry name" value="Ribophorin_I"/>
</dbReference>
<keyword evidence="7 11" id="KW-0732">Signal</keyword>
<dbReference type="STRING" id="66420.A0A194Q4I4"/>
<gene>
    <name evidence="12" type="ORF">RR46_02647</name>
</gene>
<keyword evidence="6" id="KW-0812">Transmembrane</keyword>
<evidence type="ECO:0000256" key="10">
    <source>
        <dbReference type="ARBA" id="ARBA00023136"/>
    </source>
</evidence>
<keyword evidence="13" id="KW-1185">Reference proteome</keyword>
<dbReference type="Proteomes" id="UP000053268">
    <property type="component" value="Unassembled WGS sequence"/>
</dbReference>
<dbReference type="Pfam" id="PF04597">
    <property type="entry name" value="Ribophorin_I"/>
    <property type="match status" value="1"/>
</dbReference>
<dbReference type="GO" id="GO:0018279">
    <property type="term" value="P:protein N-linked glycosylation via asparagine"/>
    <property type="evidence" value="ECO:0007669"/>
    <property type="project" value="TreeGrafter"/>
</dbReference>